<evidence type="ECO:0000256" key="1">
    <source>
        <dbReference type="SAM" id="MobiDB-lite"/>
    </source>
</evidence>
<dbReference type="Proteomes" id="UP000244937">
    <property type="component" value="Chromosome"/>
</dbReference>
<proteinExistence type="predicted"/>
<gene>
    <name evidence="2" type="ORF">HYN49_06495</name>
</gene>
<sequence>MAIGSFSGCSPDETGSGNSLVETTPDASFTITNPSANHYSFQAADLQAISHKWNFDDGVPPSIGSDREDVFFPDADTYIITHTAGGIGGKTASISQQIVVTTPDPVSGNLLLGGKFKTQADIDKWTIVNISAADASVTLTPGTNGSFGSATFIGDNYQQKGIYQKVTLQGGKEYNVDMVVKSDAGISYTWFEIYILNEQPMDNHDYGGDKILRLSSWDCGNNVPSPFNGTLSSLNCENDSGTATKKGIVKVETTGDYYFLIKSGGDTNSVISATNISLRGKAN</sequence>
<accession>A0A2S1SGR6</accession>
<dbReference type="InterPro" id="IPR035986">
    <property type="entry name" value="PKD_dom_sf"/>
</dbReference>
<dbReference type="AlphaFoldDB" id="A0A2S1SGR6"/>
<evidence type="ECO:0000313" key="2">
    <source>
        <dbReference type="EMBL" id="AWI25571.1"/>
    </source>
</evidence>
<organism evidence="2 3">
    <name type="scientific">Flavobacterium pallidum</name>
    <dbReference type="NCBI Taxonomy" id="2172098"/>
    <lineage>
        <taxon>Bacteria</taxon>
        <taxon>Pseudomonadati</taxon>
        <taxon>Bacteroidota</taxon>
        <taxon>Flavobacteriia</taxon>
        <taxon>Flavobacteriales</taxon>
        <taxon>Flavobacteriaceae</taxon>
        <taxon>Flavobacterium</taxon>
    </lineage>
</organism>
<reference evidence="2 3" key="1">
    <citation type="submission" date="2018-05" db="EMBL/GenBank/DDBJ databases">
        <title>Genome sequencing of Flavobacterium sp. HYN0049.</title>
        <authorList>
            <person name="Yi H."/>
            <person name="Baek C."/>
        </authorList>
    </citation>
    <scope>NUCLEOTIDE SEQUENCE [LARGE SCALE GENOMIC DNA]</scope>
    <source>
        <strain evidence="2 3">HYN0049</strain>
    </source>
</reference>
<evidence type="ECO:0000313" key="3">
    <source>
        <dbReference type="Proteomes" id="UP000244937"/>
    </source>
</evidence>
<feature type="region of interest" description="Disordered" evidence="1">
    <location>
        <begin position="1"/>
        <end position="26"/>
    </location>
</feature>
<keyword evidence="3" id="KW-1185">Reference proteome</keyword>
<dbReference type="KEGG" id="fpal:HYN49_06495"/>
<protein>
    <recommendedName>
        <fullName evidence="4">PKD domain-containing protein</fullName>
    </recommendedName>
</protein>
<dbReference type="EMBL" id="CP029187">
    <property type="protein sequence ID" value="AWI25571.1"/>
    <property type="molecule type" value="Genomic_DNA"/>
</dbReference>
<feature type="compositionally biased region" description="Polar residues" evidence="1">
    <location>
        <begin position="13"/>
        <end position="26"/>
    </location>
</feature>
<dbReference type="SUPFAM" id="SSF49299">
    <property type="entry name" value="PKD domain"/>
    <property type="match status" value="1"/>
</dbReference>
<name>A0A2S1SGR6_9FLAO</name>
<evidence type="ECO:0008006" key="4">
    <source>
        <dbReference type="Google" id="ProtNLM"/>
    </source>
</evidence>